<keyword evidence="4" id="KW-0862">Zinc</keyword>
<dbReference type="PANTHER" id="PTHR13555">
    <property type="entry name" value="C2H2 ZINC FINGER CGI-62-RELATED"/>
    <property type="match status" value="1"/>
</dbReference>
<proteinExistence type="predicted"/>
<protein>
    <recommendedName>
        <fullName evidence="7">C2HC/C3H-type domain-containing protein</fullName>
    </recommendedName>
</protein>
<reference evidence="8 9" key="1">
    <citation type="journal article" date="2019" name="Gigascience">
        <title>Whole-genome sequence of the oriental lung fluke Paragonimus westermani.</title>
        <authorList>
            <person name="Oey H."/>
            <person name="Zakrzewski M."/>
            <person name="Narain K."/>
            <person name="Devi K.R."/>
            <person name="Agatsuma T."/>
            <person name="Nawaratna S."/>
            <person name="Gobert G.N."/>
            <person name="Jones M.K."/>
            <person name="Ragan M.A."/>
            <person name="McManus D.P."/>
            <person name="Krause L."/>
        </authorList>
    </citation>
    <scope>NUCLEOTIDE SEQUENCE [LARGE SCALE GENOMIC DNA]</scope>
    <source>
        <strain evidence="8 9">IND2009</strain>
    </source>
</reference>
<accession>A0A5J4NPA1</accession>
<dbReference type="AlphaFoldDB" id="A0A5J4NPA1"/>
<feature type="region of interest" description="Disordered" evidence="6">
    <location>
        <begin position="138"/>
        <end position="229"/>
    </location>
</feature>
<gene>
    <name evidence="8" type="ORF">DEA37_0012179</name>
</gene>
<keyword evidence="3 5" id="KW-0863">Zinc-finger</keyword>
<dbReference type="InterPro" id="IPR049899">
    <property type="entry name" value="Znf_C2HC_C3H"/>
</dbReference>
<dbReference type="PANTHER" id="PTHR13555:SF36">
    <property type="entry name" value="ZINC FINGER C2HC DOMAIN-CONTAINING PROTEIN 1B"/>
    <property type="match status" value="1"/>
</dbReference>
<evidence type="ECO:0000256" key="5">
    <source>
        <dbReference type="PROSITE-ProRule" id="PRU01371"/>
    </source>
</evidence>
<dbReference type="EMBL" id="QNGE01001503">
    <property type="protein sequence ID" value="KAA3677445.1"/>
    <property type="molecule type" value="Genomic_DNA"/>
</dbReference>
<keyword evidence="1" id="KW-0479">Metal-binding</keyword>
<evidence type="ECO:0000256" key="1">
    <source>
        <dbReference type="ARBA" id="ARBA00022723"/>
    </source>
</evidence>
<feature type="domain" description="C2HC/C3H-type" evidence="7">
    <location>
        <begin position="87"/>
        <end position="116"/>
    </location>
</feature>
<dbReference type="PROSITE" id="PS52027">
    <property type="entry name" value="ZF_C2HC_C3H"/>
    <property type="match status" value="1"/>
</dbReference>
<evidence type="ECO:0000256" key="2">
    <source>
        <dbReference type="ARBA" id="ARBA00022737"/>
    </source>
</evidence>
<keyword evidence="2" id="KW-0677">Repeat</keyword>
<evidence type="ECO:0000259" key="7">
    <source>
        <dbReference type="PROSITE" id="PS52027"/>
    </source>
</evidence>
<feature type="region of interest" description="Disordered" evidence="6">
    <location>
        <begin position="265"/>
        <end position="332"/>
    </location>
</feature>
<evidence type="ECO:0000256" key="4">
    <source>
        <dbReference type="ARBA" id="ARBA00022833"/>
    </source>
</evidence>
<dbReference type="GO" id="GO:0008270">
    <property type="term" value="F:zinc ion binding"/>
    <property type="evidence" value="ECO:0007669"/>
    <property type="project" value="UniProtKB-KW"/>
</dbReference>
<dbReference type="InterPro" id="IPR026319">
    <property type="entry name" value="ZC2HC1A/B-like"/>
</dbReference>
<feature type="region of interest" description="Disordered" evidence="6">
    <location>
        <begin position="1"/>
        <end position="29"/>
    </location>
</feature>
<sequence>MSKKKRKVFDSSKQRVQDMQVSVPKNIPSSNLQEREFKLARIQERKHQWRQKHEEFISAIRAAKDYTMAKKTGAPLPPPPASSVNPDLIQCKWCLRRFNEKAAERHIKFCEEKHRKVTQPPAKKGQIVAARPSITNITRSGDTHEEFLVSNNRKPSNTTPPDMSIRNHSSSNSRISRGGSYAMNGPRGIPQPTGYGRTTSNRPARPTREKLPNPDDLHTKSSPSSTFGCDEVPINCPRSLASGKARYVPLMKPTTAKQRFLKQPVVSSPGRLHIRKPSSPGDQTTHFDNRTKLKGTYIPYGVDSGDGQDTGMIPRRRNFPCGGRKSPLVRRSSPSSLNVFRVTDSGSTVLEHSEYQVLTKECPGLNKRYGPVLRSGRTREDYVNARELARDLVGEQARIPMRQDHYPIGLAHINPITPTEPLIDYNYRSSLDNDQFDVTTATSTQPDVTHISTAAVSLVCSSKKNPYVASTADEHVELDQSSGMISYAQPTSNRSNTMTNRLSVS</sequence>
<feature type="compositionally biased region" description="Polar residues" evidence="6">
    <location>
        <begin position="149"/>
        <end position="161"/>
    </location>
</feature>
<evidence type="ECO:0000313" key="9">
    <source>
        <dbReference type="Proteomes" id="UP000324629"/>
    </source>
</evidence>
<evidence type="ECO:0000313" key="8">
    <source>
        <dbReference type="EMBL" id="KAA3677445.1"/>
    </source>
</evidence>
<name>A0A5J4NPA1_9TREM</name>
<feature type="compositionally biased region" description="Basic and acidic residues" evidence="6">
    <location>
        <begin position="206"/>
        <end position="219"/>
    </location>
</feature>
<comment type="caution">
    <text evidence="8">The sequence shown here is derived from an EMBL/GenBank/DDBJ whole genome shotgun (WGS) entry which is preliminary data.</text>
</comment>
<evidence type="ECO:0000256" key="6">
    <source>
        <dbReference type="SAM" id="MobiDB-lite"/>
    </source>
</evidence>
<organism evidence="8 9">
    <name type="scientific">Paragonimus westermani</name>
    <dbReference type="NCBI Taxonomy" id="34504"/>
    <lineage>
        <taxon>Eukaryota</taxon>
        <taxon>Metazoa</taxon>
        <taxon>Spiralia</taxon>
        <taxon>Lophotrochozoa</taxon>
        <taxon>Platyhelminthes</taxon>
        <taxon>Trematoda</taxon>
        <taxon>Digenea</taxon>
        <taxon>Plagiorchiida</taxon>
        <taxon>Troglotremata</taxon>
        <taxon>Troglotrematidae</taxon>
        <taxon>Paragonimus</taxon>
    </lineage>
</organism>
<evidence type="ECO:0000256" key="3">
    <source>
        <dbReference type="ARBA" id="ARBA00022771"/>
    </source>
</evidence>
<feature type="compositionally biased region" description="Low complexity" evidence="6">
    <location>
        <begin position="164"/>
        <end position="180"/>
    </location>
</feature>
<dbReference type="Proteomes" id="UP000324629">
    <property type="component" value="Unassembled WGS sequence"/>
</dbReference>
<keyword evidence="9" id="KW-1185">Reference proteome</keyword>